<dbReference type="AlphaFoldDB" id="A0A1V4KAX0"/>
<accession>A0A1V4KAX0</accession>
<reference evidence="1 2" key="1">
    <citation type="submission" date="2016-02" db="EMBL/GenBank/DDBJ databases">
        <title>Band-tailed pigeon sequencing and assembly.</title>
        <authorList>
            <person name="Soares A.E."/>
            <person name="Novak B.J."/>
            <person name="Rice E.S."/>
            <person name="O'Connell B."/>
            <person name="Chang D."/>
            <person name="Weber S."/>
            <person name="Shapiro B."/>
        </authorList>
    </citation>
    <scope>NUCLEOTIDE SEQUENCE [LARGE SCALE GENOMIC DNA]</scope>
    <source>
        <strain evidence="1">BTP2013</strain>
        <tissue evidence="1">Blood</tissue>
    </source>
</reference>
<evidence type="ECO:0000313" key="2">
    <source>
        <dbReference type="Proteomes" id="UP000190648"/>
    </source>
</evidence>
<dbReference type="Proteomes" id="UP000190648">
    <property type="component" value="Unassembled WGS sequence"/>
</dbReference>
<dbReference type="EMBL" id="LSYS01003973">
    <property type="protein sequence ID" value="OPJ81558.1"/>
    <property type="molecule type" value="Genomic_DNA"/>
</dbReference>
<evidence type="ECO:0000313" key="1">
    <source>
        <dbReference type="EMBL" id="OPJ81558.1"/>
    </source>
</evidence>
<keyword evidence="2" id="KW-1185">Reference proteome</keyword>
<gene>
    <name evidence="1" type="ORF">AV530_009981</name>
</gene>
<sequence length="142" mass="15676">MFSPSIQDQVGHIPYHVQLNFVPVETNFQIFKQLKAEWKVCPKPSKEPQGCEKSPPQITEDSLALRKKEGLVSLLAKQGAALATTFASVTVEQATWKSYWQLFGDKPAPRSDSSGCLAVFEYTRTKNDGTVQAAGFIATLDL</sequence>
<proteinExistence type="predicted"/>
<name>A0A1V4KAX0_PATFA</name>
<protein>
    <submittedName>
        <fullName evidence="1">Uncharacterized protein</fullName>
    </submittedName>
</protein>
<organism evidence="1 2">
    <name type="scientific">Patagioenas fasciata monilis</name>
    <dbReference type="NCBI Taxonomy" id="372326"/>
    <lineage>
        <taxon>Eukaryota</taxon>
        <taxon>Metazoa</taxon>
        <taxon>Chordata</taxon>
        <taxon>Craniata</taxon>
        <taxon>Vertebrata</taxon>
        <taxon>Euteleostomi</taxon>
        <taxon>Archelosauria</taxon>
        <taxon>Archosauria</taxon>
        <taxon>Dinosauria</taxon>
        <taxon>Saurischia</taxon>
        <taxon>Theropoda</taxon>
        <taxon>Coelurosauria</taxon>
        <taxon>Aves</taxon>
        <taxon>Neognathae</taxon>
        <taxon>Neoaves</taxon>
        <taxon>Columbimorphae</taxon>
        <taxon>Columbiformes</taxon>
        <taxon>Columbidae</taxon>
        <taxon>Patagioenas</taxon>
    </lineage>
</organism>
<comment type="caution">
    <text evidence="1">The sequence shown here is derived from an EMBL/GenBank/DDBJ whole genome shotgun (WGS) entry which is preliminary data.</text>
</comment>